<dbReference type="CDD" id="cd16917">
    <property type="entry name" value="HATPase_UhpB-NarQ-NarX-like"/>
    <property type="match status" value="1"/>
</dbReference>
<evidence type="ECO:0000256" key="2">
    <source>
        <dbReference type="ARBA" id="ARBA00022777"/>
    </source>
</evidence>
<dbReference type="Gene3D" id="2.130.10.10">
    <property type="entry name" value="YVTN repeat-like/Quinoprotein amine dehydrogenase"/>
    <property type="match status" value="3"/>
</dbReference>
<dbReference type="EMBL" id="CP140152">
    <property type="protein sequence ID" value="WQH05476.1"/>
    <property type="molecule type" value="Genomic_DNA"/>
</dbReference>
<keyword evidence="3" id="KW-0902">Two-component regulatory system</keyword>
<dbReference type="Proteomes" id="UP001326110">
    <property type="component" value="Chromosome"/>
</dbReference>
<feature type="chain" id="PRO_5047550042" evidence="4">
    <location>
        <begin position="28"/>
        <end position="1015"/>
    </location>
</feature>
<keyword evidence="7" id="KW-1185">Reference proteome</keyword>
<organism evidence="6 7">
    <name type="scientific">Duganella zoogloeoides</name>
    <dbReference type="NCBI Taxonomy" id="75659"/>
    <lineage>
        <taxon>Bacteria</taxon>
        <taxon>Pseudomonadati</taxon>
        <taxon>Pseudomonadota</taxon>
        <taxon>Betaproteobacteria</taxon>
        <taxon>Burkholderiales</taxon>
        <taxon>Oxalobacteraceae</taxon>
        <taxon>Telluria group</taxon>
        <taxon>Duganella</taxon>
    </lineage>
</organism>
<dbReference type="Gene3D" id="1.20.5.1930">
    <property type="match status" value="1"/>
</dbReference>
<dbReference type="SUPFAM" id="SSF55874">
    <property type="entry name" value="ATPase domain of HSP90 chaperone/DNA topoisomerase II/histidine kinase"/>
    <property type="match status" value="1"/>
</dbReference>
<dbReference type="Gene3D" id="2.60.40.10">
    <property type="entry name" value="Immunoglobulins"/>
    <property type="match status" value="1"/>
</dbReference>
<evidence type="ECO:0000259" key="5">
    <source>
        <dbReference type="SMART" id="SM00387"/>
    </source>
</evidence>
<keyword evidence="4" id="KW-0732">Signal</keyword>
<accession>A0ABZ0Y0C0</accession>
<evidence type="ECO:0000313" key="7">
    <source>
        <dbReference type="Proteomes" id="UP001326110"/>
    </source>
</evidence>
<dbReference type="RefSeq" id="WP_019923067.1">
    <property type="nucleotide sequence ID" value="NZ_CP140152.1"/>
</dbReference>
<name>A0ABZ0Y0C0_9BURK</name>
<gene>
    <name evidence="6" type="ORF">SR858_03815</name>
</gene>
<dbReference type="InterPro" id="IPR013783">
    <property type="entry name" value="Ig-like_fold"/>
</dbReference>
<dbReference type="InterPro" id="IPR036890">
    <property type="entry name" value="HATPase_C_sf"/>
</dbReference>
<dbReference type="InterPro" id="IPR050482">
    <property type="entry name" value="Sensor_HK_TwoCompSys"/>
</dbReference>
<dbReference type="InterPro" id="IPR003594">
    <property type="entry name" value="HATPase_dom"/>
</dbReference>
<feature type="signal peptide" evidence="4">
    <location>
        <begin position="1"/>
        <end position="27"/>
    </location>
</feature>
<proteinExistence type="predicted"/>
<dbReference type="InterPro" id="IPR011712">
    <property type="entry name" value="Sig_transdc_His_kin_sub3_dim/P"/>
</dbReference>
<dbReference type="Gene3D" id="3.30.565.10">
    <property type="entry name" value="Histidine kinase-like ATPase, C-terminal domain"/>
    <property type="match status" value="1"/>
</dbReference>
<protein>
    <submittedName>
        <fullName evidence="6">Triple tyrosine motif-containing protein</fullName>
    </submittedName>
</protein>
<keyword evidence="2" id="KW-0418">Kinase</keyword>
<reference evidence="6 7" key="1">
    <citation type="submission" date="2023-11" db="EMBL/GenBank/DDBJ databases">
        <title>MicrobeMod: A computational toolkit for identifying prokaryotic methylation and restriction-modification with nanopore sequencing.</title>
        <authorList>
            <person name="Crits-Christoph A."/>
            <person name="Kang S.C."/>
            <person name="Lee H."/>
            <person name="Ostrov N."/>
        </authorList>
    </citation>
    <scope>NUCLEOTIDE SEQUENCE [LARGE SCALE GENOMIC DNA]</scope>
    <source>
        <strain evidence="6 7">ATCC 25935</strain>
    </source>
</reference>
<dbReference type="GeneID" id="43164710"/>
<evidence type="ECO:0000256" key="4">
    <source>
        <dbReference type="SAM" id="SignalP"/>
    </source>
</evidence>
<dbReference type="Pfam" id="PF07495">
    <property type="entry name" value="Y_Y_Y"/>
    <property type="match status" value="1"/>
</dbReference>
<sequence>MVPLSLRALRLAARPVLLLLALAPAIGYTTPAPSPPRVFDRAQVEVPVAPYRQSTLQHVAWRKRDGAPSAAIAMAQDSRGMLWFANYEGLHRFDGVRFDRVDAVDGNKLLATDVSAVAAYGDALWVGYRFGGASVFEHGAVTHYREEQGLPARTTQELARTPDGVMWAATYVGVFRRDGQRWAAMGAAEGIAPGNFSHFTVAPNGALLAYGDTGLYIRQPGSQRFRRISGTSSTAGLPAIDSGDLRPDGTILLKTEHRALFIFDPVTEAVRPLALPHFTRQRLDVFQKMDGGLWIMTPQGLYQVDPSDLARSAYAIEGGFSGRNIHAQFTDREGNTWLTTEGGVDRLSHGRINRLEWGGVQTAFMSVLAGAQGELWVGSTPGIIGFNDTLYRVDQDGRRFTTPIHSPTASARAPDGSAWFAAEGALWQVRDGRYRRWSLPSGPASMAVQAMAMDGDGTLWLSIIGHGIHTFKAGVWGRPAAPELAARTAISLYADAQGRLWFGYPENAMAVLSADGALRQLGAGEGLAAGNILAINSRGDHLWVGGDHGFAHWNGKRFAMLRDAGSAELFGVSGIVENDAGDLWLHGVGGLAHIRARDVAAALANGAATVAVPMERFDYLDGYGGIATQLRPIPTLAESSDGHIWYASSSYVGWIDPRHITHNPLMPTPQVIGLRAEGRSYPLNGAARLPAGTENIELDFTAAVLTIPERARFRYRLVGLEDGWRDAGTRRQAFYTNMGPGDYRFEVLASNEDGVWSTRPATLDVAISPTFVQTLWFKLLCALVLALAGYGLFRWRVQLATARVAERMQARLDERTRIARTLHDSFLQSVQALIMRFDRIKRGLAINDPLQREIDNALDTADAVLLEGREQVWALRSGDDAQPGLHRALEEAAGACGQQYGVTVHVEQQGKPVPLPDSVQHEVHAIALEALHNACRHSGAATVHVVLRYAADGVQLHVLDAGCGIDDQVLANGAPHGHWGLAGMRERAHLVKAGLRISRRAGGGTEVRLEVPLTS</sequence>
<dbReference type="Pfam" id="PF02518">
    <property type="entry name" value="HATPase_c"/>
    <property type="match status" value="1"/>
</dbReference>
<dbReference type="Pfam" id="PF07730">
    <property type="entry name" value="HisKA_3"/>
    <property type="match status" value="1"/>
</dbReference>
<evidence type="ECO:0000256" key="1">
    <source>
        <dbReference type="ARBA" id="ARBA00022679"/>
    </source>
</evidence>
<keyword evidence="1" id="KW-0808">Transferase</keyword>
<evidence type="ECO:0000256" key="3">
    <source>
        <dbReference type="ARBA" id="ARBA00023012"/>
    </source>
</evidence>
<dbReference type="InterPro" id="IPR011123">
    <property type="entry name" value="Y_Y_Y"/>
</dbReference>
<evidence type="ECO:0000313" key="6">
    <source>
        <dbReference type="EMBL" id="WQH05476.1"/>
    </source>
</evidence>
<dbReference type="PANTHER" id="PTHR24421:SF62">
    <property type="entry name" value="SENSORY TRANSDUCTION HISTIDINE KINASE"/>
    <property type="match status" value="1"/>
</dbReference>
<dbReference type="SMART" id="SM00387">
    <property type="entry name" value="HATPase_c"/>
    <property type="match status" value="1"/>
</dbReference>
<dbReference type="InterPro" id="IPR015943">
    <property type="entry name" value="WD40/YVTN_repeat-like_dom_sf"/>
</dbReference>
<feature type="domain" description="Histidine kinase/HSP90-like ATPase" evidence="5">
    <location>
        <begin position="918"/>
        <end position="1015"/>
    </location>
</feature>
<dbReference type="SUPFAM" id="SSF63829">
    <property type="entry name" value="Calcium-dependent phosphotriesterase"/>
    <property type="match status" value="2"/>
</dbReference>
<dbReference type="PANTHER" id="PTHR24421">
    <property type="entry name" value="NITRATE/NITRITE SENSOR PROTEIN NARX-RELATED"/>
    <property type="match status" value="1"/>
</dbReference>